<dbReference type="Gene3D" id="3.30.450.40">
    <property type="match status" value="1"/>
</dbReference>
<evidence type="ECO:0000313" key="2">
    <source>
        <dbReference type="EMBL" id="GAH57715.1"/>
    </source>
</evidence>
<comment type="caution">
    <text evidence="2">The sequence shown here is derived from an EMBL/GenBank/DDBJ whole genome shotgun (WGS) entry which is preliminary data.</text>
</comment>
<dbReference type="InterPro" id="IPR003018">
    <property type="entry name" value="GAF"/>
</dbReference>
<organism evidence="2">
    <name type="scientific">marine sediment metagenome</name>
    <dbReference type="NCBI Taxonomy" id="412755"/>
    <lineage>
        <taxon>unclassified sequences</taxon>
        <taxon>metagenomes</taxon>
        <taxon>ecological metagenomes</taxon>
    </lineage>
</organism>
<feature type="domain" description="GAF" evidence="1">
    <location>
        <begin position="11"/>
        <end position="86"/>
    </location>
</feature>
<accession>X1HKX5</accession>
<feature type="non-terminal residue" evidence="2">
    <location>
        <position position="104"/>
    </location>
</feature>
<sequence length="104" mass="11585">MLFDHKKEELYIKSSVGLSEKTVSAVRIAPGEGVAGWVFQKGKPLLIKKGFEDPRFKKFEEEEEELKSVISVPLKIKNKVIGVINADITHQQSRGLVIGFIGTC</sequence>
<protein>
    <recommendedName>
        <fullName evidence="1">GAF domain-containing protein</fullName>
    </recommendedName>
</protein>
<dbReference type="SUPFAM" id="SSF55781">
    <property type="entry name" value="GAF domain-like"/>
    <property type="match status" value="1"/>
</dbReference>
<reference evidence="2" key="1">
    <citation type="journal article" date="2014" name="Front. Microbiol.">
        <title>High frequency of phylogenetically diverse reductive dehalogenase-homologous genes in deep subseafloor sedimentary metagenomes.</title>
        <authorList>
            <person name="Kawai M."/>
            <person name="Futagami T."/>
            <person name="Toyoda A."/>
            <person name="Takaki Y."/>
            <person name="Nishi S."/>
            <person name="Hori S."/>
            <person name="Arai W."/>
            <person name="Tsubouchi T."/>
            <person name="Morono Y."/>
            <person name="Uchiyama I."/>
            <person name="Ito T."/>
            <person name="Fujiyama A."/>
            <person name="Inagaki F."/>
            <person name="Takami H."/>
        </authorList>
    </citation>
    <scope>NUCLEOTIDE SEQUENCE</scope>
    <source>
        <strain evidence="2">Expedition CK06-06</strain>
    </source>
</reference>
<proteinExistence type="predicted"/>
<dbReference type="Pfam" id="PF13185">
    <property type="entry name" value="GAF_2"/>
    <property type="match status" value="1"/>
</dbReference>
<dbReference type="EMBL" id="BARU01025164">
    <property type="protein sequence ID" value="GAH57715.1"/>
    <property type="molecule type" value="Genomic_DNA"/>
</dbReference>
<gene>
    <name evidence="2" type="ORF">S03H2_40575</name>
</gene>
<name>X1HKX5_9ZZZZ</name>
<dbReference type="AlphaFoldDB" id="X1HKX5"/>
<evidence type="ECO:0000259" key="1">
    <source>
        <dbReference type="Pfam" id="PF13185"/>
    </source>
</evidence>
<dbReference type="InterPro" id="IPR029016">
    <property type="entry name" value="GAF-like_dom_sf"/>
</dbReference>